<sequence length="62" mass="7218">MSPCKTICKLDKTGVYCIACFRLMSEIEDWPKMDDTQKAFVVAASELRRIANEADKRYKRDK</sequence>
<gene>
    <name evidence="1" type="ORF">UFOVP837_60</name>
</gene>
<reference evidence="1" key="1">
    <citation type="submission" date="2020-04" db="EMBL/GenBank/DDBJ databases">
        <authorList>
            <person name="Chiriac C."/>
            <person name="Salcher M."/>
            <person name="Ghai R."/>
            <person name="Kavagutti S V."/>
        </authorList>
    </citation>
    <scope>NUCLEOTIDE SEQUENCE</scope>
</reference>
<evidence type="ECO:0000313" key="1">
    <source>
        <dbReference type="EMBL" id="CAB4166839.1"/>
    </source>
</evidence>
<dbReference type="Pfam" id="PF06945">
    <property type="entry name" value="DUF1289"/>
    <property type="match status" value="1"/>
</dbReference>
<dbReference type="EMBL" id="LR796782">
    <property type="protein sequence ID" value="CAB4166839.1"/>
    <property type="molecule type" value="Genomic_DNA"/>
</dbReference>
<proteinExistence type="predicted"/>
<protein>
    <submittedName>
        <fullName evidence="1">COG3313 Predicted Fe-S protein</fullName>
    </submittedName>
</protein>
<dbReference type="InterPro" id="IPR010710">
    <property type="entry name" value="DUF1289"/>
</dbReference>
<organism evidence="1">
    <name type="scientific">uncultured Caudovirales phage</name>
    <dbReference type="NCBI Taxonomy" id="2100421"/>
    <lineage>
        <taxon>Viruses</taxon>
        <taxon>Duplodnaviria</taxon>
        <taxon>Heunggongvirae</taxon>
        <taxon>Uroviricota</taxon>
        <taxon>Caudoviricetes</taxon>
        <taxon>Peduoviridae</taxon>
        <taxon>Maltschvirus</taxon>
        <taxon>Maltschvirus maltsch</taxon>
    </lineage>
</organism>
<name>A0A6J5P4V0_9CAUD</name>
<accession>A0A6J5P4V0</accession>